<name>A0AAE1IXE0_9FABA</name>
<dbReference type="GO" id="GO:0048364">
    <property type="term" value="P:root development"/>
    <property type="evidence" value="ECO:0007669"/>
    <property type="project" value="InterPro"/>
</dbReference>
<evidence type="ECO:0008006" key="4">
    <source>
        <dbReference type="Google" id="ProtNLM"/>
    </source>
</evidence>
<keyword evidence="1" id="KW-0175">Coiled coil</keyword>
<evidence type="ECO:0000256" key="1">
    <source>
        <dbReference type="SAM" id="Coils"/>
    </source>
</evidence>
<reference evidence="2" key="1">
    <citation type="submission" date="2023-10" db="EMBL/GenBank/DDBJ databases">
        <title>Chromosome-level genome of the transformable northern wattle, Acacia crassicarpa.</title>
        <authorList>
            <person name="Massaro I."/>
            <person name="Sinha N.R."/>
            <person name="Poethig S."/>
            <person name="Leichty A.R."/>
        </authorList>
    </citation>
    <scope>NUCLEOTIDE SEQUENCE</scope>
    <source>
        <strain evidence="2">Acra3RX</strain>
        <tissue evidence="2">Leaf</tissue>
    </source>
</reference>
<organism evidence="2 3">
    <name type="scientific">Acacia crassicarpa</name>
    <name type="common">northern wattle</name>
    <dbReference type="NCBI Taxonomy" id="499986"/>
    <lineage>
        <taxon>Eukaryota</taxon>
        <taxon>Viridiplantae</taxon>
        <taxon>Streptophyta</taxon>
        <taxon>Embryophyta</taxon>
        <taxon>Tracheophyta</taxon>
        <taxon>Spermatophyta</taxon>
        <taxon>Magnoliopsida</taxon>
        <taxon>eudicotyledons</taxon>
        <taxon>Gunneridae</taxon>
        <taxon>Pentapetalae</taxon>
        <taxon>rosids</taxon>
        <taxon>fabids</taxon>
        <taxon>Fabales</taxon>
        <taxon>Fabaceae</taxon>
        <taxon>Caesalpinioideae</taxon>
        <taxon>mimosoid clade</taxon>
        <taxon>Acacieae</taxon>
        <taxon>Acacia</taxon>
    </lineage>
</organism>
<dbReference type="Pfam" id="PF03087">
    <property type="entry name" value="BPS1"/>
    <property type="match status" value="1"/>
</dbReference>
<dbReference type="Proteomes" id="UP001293593">
    <property type="component" value="Unassembled WGS sequence"/>
</dbReference>
<dbReference type="InterPro" id="IPR004320">
    <property type="entry name" value="BPS1_pln"/>
</dbReference>
<protein>
    <recommendedName>
        <fullName evidence="4">DUF241 domain protein</fullName>
    </recommendedName>
</protein>
<gene>
    <name evidence="2" type="ORF">QN277_005048</name>
</gene>
<accession>A0AAE1IXE0</accession>
<dbReference type="EMBL" id="JAWXYG010000011">
    <property type="protein sequence ID" value="KAK4258617.1"/>
    <property type="molecule type" value="Genomic_DNA"/>
</dbReference>
<dbReference type="PANTHER" id="PTHR33070">
    <property type="entry name" value="OS06G0725500 PROTEIN"/>
    <property type="match status" value="1"/>
</dbReference>
<comment type="caution">
    <text evidence="2">The sequence shown here is derived from an EMBL/GenBank/DDBJ whole genome shotgun (WGS) entry which is preliminary data.</text>
</comment>
<dbReference type="PANTHER" id="PTHR33070:SF129">
    <property type="entry name" value="DUF241 DOMAIN PROTEIN"/>
    <property type="match status" value="1"/>
</dbReference>
<keyword evidence="3" id="KW-1185">Reference proteome</keyword>
<evidence type="ECO:0000313" key="3">
    <source>
        <dbReference type="Proteomes" id="UP001293593"/>
    </source>
</evidence>
<sequence length="302" mass="34142">MEASLLIQKPHNHARSNSLPSKPHPLILQCKEHLATLGSSLSTSSSSSSSSSLSLKLSSLLDLHGFIENLVQLGTTQEALAKEPQEKWVDELLDGSLRLLDSCSSVKDALLHTKECIRELHSIIRRRRRGGEMDLQVEAKKLLTARKVVKKAILKALVNLKGDESKFTSSFTNKDCEKMQLFSLLKDGEVITLSVFESLLRFISGSTQSKQGSWKFVSKLLQRKRVASCTLEAEKSENEFAKLEAELQSSLFHTERKSEKVNDLRNQLEKLESRIHEIEEGLDFLFRRLIRIRVSLLNILNH</sequence>
<feature type="coiled-coil region" evidence="1">
    <location>
        <begin position="226"/>
        <end position="288"/>
    </location>
</feature>
<evidence type="ECO:0000313" key="2">
    <source>
        <dbReference type="EMBL" id="KAK4258617.1"/>
    </source>
</evidence>
<proteinExistence type="predicted"/>
<dbReference type="AlphaFoldDB" id="A0AAE1IXE0"/>
<dbReference type="GO" id="GO:0048367">
    <property type="term" value="P:shoot system development"/>
    <property type="evidence" value="ECO:0007669"/>
    <property type="project" value="InterPro"/>
</dbReference>